<dbReference type="InterPro" id="IPR036236">
    <property type="entry name" value="Znf_C2H2_sf"/>
</dbReference>
<organism evidence="15 16">
    <name type="scientific">Trichoplusia ni</name>
    <name type="common">Cabbage looper</name>
    <dbReference type="NCBI Taxonomy" id="7111"/>
    <lineage>
        <taxon>Eukaryota</taxon>
        <taxon>Metazoa</taxon>
        <taxon>Ecdysozoa</taxon>
        <taxon>Arthropoda</taxon>
        <taxon>Hexapoda</taxon>
        <taxon>Insecta</taxon>
        <taxon>Pterygota</taxon>
        <taxon>Neoptera</taxon>
        <taxon>Endopterygota</taxon>
        <taxon>Lepidoptera</taxon>
        <taxon>Glossata</taxon>
        <taxon>Ditrysia</taxon>
        <taxon>Noctuoidea</taxon>
        <taxon>Noctuidae</taxon>
        <taxon>Plusiinae</taxon>
        <taxon>Trichoplusia</taxon>
    </lineage>
</organism>
<evidence type="ECO:0000256" key="7">
    <source>
        <dbReference type="ARBA" id="ARBA00023015"/>
    </source>
</evidence>
<dbReference type="KEGG" id="tnl:113507918"/>
<dbReference type="FunFam" id="3.30.160.60:FF:000508">
    <property type="entry name" value="Myeloid zinc finger 1"/>
    <property type="match status" value="1"/>
</dbReference>
<evidence type="ECO:0000256" key="1">
    <source>
        <dbReference type="ARBA" id="ARBA00004123"/>
    </source>
</evidence>
<evidence type="ECO:0000256" key="5">
    <source>
        <dbReference type="ARBA" id="ARBA00022771"/>
    </source>
</evidence>
<dbReference type="GO" id="GO:0008270">
    <property type="term" value="F:zinc ion binding"/>
    <property type="evidence" value="ECO:0007669"/>
    <property type="project" value="UniProtKB-UniRule"/>
</dbReference>
<feature type="domain" description="C2H2-type" evidence="13">
    <location>
        <begin position="315"/>
        <end position="343"/>
    </location>
</feature>
<keyword evidence="10" id="KW-0539">Nucleus</keyword>
<keyword evidence="6 12" id="KW-0862">Zinc</keyword>
<evidence type="ECO:0000256" key="12">
    <source>
        <dbReference type="PROSITE-ProRule" id="PRU01263"/>
    </source>
</evidence>
<feature type="binding site" evidence="12">
    <location>
        <position position="23"/>
    </location>
    <ligand>
        <name>Zn(2+)</name>
        <dbReference type="ChEBI" id="CHEBI:29105"/>
    </ligand>
</feature>
<evidence type="ECO:0000256" key="11">
    <source>
        <dbReference type="PROSITE-ProRule" id="PRU00042"/>
    </source>
</evidence>
<evidence type="ECO:0000256" key="2">
    <source>
        <dbReference type="ARBA" id="ARBA00006991"/>
    </source>
</evidence>
<reference evidence="16" key="1">
    <citation type="submission" date="2025-08" db="UniProtKB">
        <authorList>
            <consortium name="RefSeq"/>
        </authorList>
    </citation>
    <scope>IDENTIFICATION</scope>
</reference>
<feature type="domain" description="C2H2-type" evidence="13">
    <location>
        <begin position="372"/>
        <end position="395"/>
    </location>
</feature>
<gene>
    <name evidence="16" type="primary">LOC113507918</name>
</gene>
<dbReference type="FunCoup" id="A0A7E5X1X1">
    <property type="interactions" value="58"/>
</dbReference>
<evidence type="ECO:0000256" key="3">
    <source>
        <dbReference type="ARBA" id="ARBA00022723"/>
    </source>
</evidence>
<dbReference type="SUPFAM" id="SSF57667">
    <property type="entry name" value="beta-beta-alpha zinc fingers"/>
    <property type="match status" value="3"/>
</dbReference>
<keyword evidence="7" id="KW-0805">Transcription regulation</keyword>
<evidence type="ECO:0000256" key="8">
    <source>
        <dbReference type="ARBA" id="ARBA00023125"/>
    </source>
</evidence>
<protein>
    <submittedName>
        <fullName evidence="16">Zinc finger protein 37-like</fullName>
    </submittedName>
</protein>
<feature type="domain" description="ZAD" evidence="14">
    <location>
        <begin position="21"/>
        <end position="95"/>
    </location>
</feature>
<dbReference type="Gene3D" id="3.30.160.60">
    <property type="entry name" value="Classic Zinc Finger"/>
    <property type="match status" value="3"/>
</dbReference>
<dbReference type="GO" id="GO:0005634">
    <property type="term" value="C:nucleus"/>
    <property type="evidence" value="ECO:0007669"/>
    <property type="project" value="UniProtKB-SubCell"/>
</dbReference>
<feature type="domain" description="C2H2-type" evidence="13">
    <location>
        <begin position="401"/>
        <end position="429"/>
    </location>
</feature>
<dbReference type="Pfam" id="PF07776">
    <property type="entry name" value="zf-AD"/>
    <property type="match status" value="1"/>
</dbReference>
<dbReference type="PROSITE" id="PS00028">
    <property type="entry name" value="ZINC_FINGER_C2H2_1"/>
    <property type="match status" value="4"/>
</dbReference>
<feature type="binding site" evidence="12">
    <location>
        <position position="71"/>
    </location>
    <ligand>
        <name>Zn(2+)</name>
        <dbReference type="ChEBI" id="CHEBI:29105"/>
    </ligand>
</feature>
<dbReference type="Gene3D" id="3.40.1800.20">
    <property type="match status" value="1"/>
</dbReference>
<feature type="domain" description="C2H2-type" evidence="13">
    <location>
        <begin position="286"/>
        <end position="314"/>
    </location>
</feature>
<dbReference type="PROSITE" id="PS51915">
    <property type="entry name" value="ZAD"/>
    <property type="match status" value="1"/>
</dbReference>
<dbReference type="SUPFAM" id="SSF57716">
    <property type="entry name" value="Glucocorticoid receptor-like (DNA-binding domain)"/>
    <property type="match status" value="1"/>
</dbReference>
<keyword evidence="8" id="KW-0238">DNA-binding</keyword>
<evidence type="ECO:0000259" key="13">
    <source>
        <dbReference type="PROSITE" id="PS50157"/>
    </source>
</evidence>
<dbReference type="InterPro" id="IPR013087">
    <property type="entry name" value="Znf_C2H2_type"/>
</dbReference>
<feature type="domain" description="C2H2-type" evidence="13">
    <location>
        <begin position="344"/>
        <end position="371"/>
    </location>
</feature>
<evidence type="ECO:0000313" key="15">
    <source>
        <dbReference type="Proteomes" id="UP000322000"/>
    </source>
</evidence>
<evidence type="ECO:0000313" key="16">
    <source>
        <dbReference type="RefSeq" id="XP_026746669.1"/>
    </source>
</evidence>
<keyword evidence="4" id="KW-0677">Repeat</keyword>
<dbReference type="SMART" id="SM00868">
    <property type="entry name" value="zf-AD"/>
    <property type="match status" value="1"/>
</dbReference>
<evidence type="ECO:0000256" key="10">
    <source>
        <dbReference type="ARBA" id="ARBA00023242"/>
    </source>
</evidence>
<dbReference type="AlphaFoldDB" id="A0A7E5X1X1"/>
<dbReference type="GO" id="GO:0003677">
    <property type="term" value="F:DNA binding"/>
    <property type="evidence" value="ECO:0007669"/>
    <property type="project" value="UniProtKB-KW"/>
</dbReference>
<dbReference type="PANTHER" id="PTHR24379:SF121">
    <property type="entry name" value="C2H2-TYPE DOMAIN-CONTAINING PROTEIN"/>
    <property type="match status" value="1"/>
</dbReference>
<evidence type="ECO:0000259" key="14">
    <source>
        <dbReference type="PROSITE" id="PS51915"/>
    </source>
</evidence>
<dbReference type="RefSeq" id="XP_026746669.1">
    <property type="nucleotide sequence ID" value="XM_026890868.1"/>
</dbReference>
<keyword evidence="3 12" id="KW-0479">Metal-binding</keyword>
<evidence type="ECO:0000256" key="4">
    <source>
        <dbReference type="ARBA" id="ARBA00022737"/>
    </source>
</evidence>
<accession>A0A7E5X1X1</accession>
<keyword evidence="9" id="KW-0804">Transcription</keyword>
<feature type="binding site" evidence="12">
    <location>
        <position position="68"/>
    </location>
    <ligand>
        <name>Zn(2+)</name>
        <dbReference type="ChEBI" id="CHEBI:29105"/>
    </ligand>
</feature>
<evidence type="ECO:0000256" key="6">
    <source>
        <dbReference type="ARBA" id="ARBA00022833"/>
    </source>
</evidence>
<dbReference type="PROSITE" id="PS50157">
    <property type="entry name" value="ZINC_FINGER_C2H2_2"/>
    <property type="match status" value="5"/>
</dbReference>
<dbReference type="InParanoid" id="A0A7E5X1X1"/>
<keyword evidence="15" id="KW-1185">Reference proteome</keyword>
<dbReference type="Proteomes" id="UP000322000">
    <property type="component" value="Unplaced"/>
</dbReference>
<comment type="subcellular location">
    <subcellularLocation>
        <location evidence="1">Nucleus</location>
    </subcellularLocation>
</comment>
<name>A0A7E5X1X1_TRINI</name>
<proteinExistence type="inferred from homology"/>
<dbReference type="GeneID" id="113507918"/>
<dbReference type="SMART" id="SM00355">
    <property type="entry name" value="ZnF_C2H2"/>
    <property type="match status" value="6"/>
</dbReference>
<dbReference type="Pfam" id="PF00096">
    <property type="entry name" value="zf-C2H2"/>
    <property type="match status" value="2"/>
</dbReference>
<keyword evidence="5 11" id="KW-0863">Zinc-finger</keyword>
<dbReference type="GO" id="GO:0042802">
    <property type="term" value="F:identical protein binding"/>
    <property type="evidence" value="ECO:0007669"/>
    <property type="project" value="UniProtKB-ARBA"/>
</dbReference>
<comment type="similarity">
    <text evidence="2">Belongs to the krueppel C2H2-type zinc-finger protein family.</text>
</comment>
<dbReference type="InterPro" id="IPR012934">
    <property type="entry name" value="Znf_AD"/>
</dbReference>
<sequence>MSFDYIQSSFMFVNIKLLKMSLCRTCLSKNDLKPIFSDNNNVILRSEQLYLVSGIKIELNDGLPQLICISCTNLVNSALKFRQQSSIAEETLKNTITTIKIETDQSCKYSNDKNPTQIIKNNRKSIDSKEVATKKSKIKKLTDRKKFSAKKFEQANDYKYSVFIQDFESSNDSDFINNLSVDEENLQSDDESQKACIEDYESADSCDFNFSLTHPDVKVHWDVKEKELLKKEERKLINKEQDEKLLSLAVTPNDSRGPIKCSLCSKVLRNLQNFKCHAKTHFAPQHACEECGKKFVTPSHMRYHQQRVHGRRKRLACSTCSYRAVDPLQLQNHERAEHTGERPYVCDVCGDSFRMRANIAQHMRKHFGVRNLQCDRCPSMFRSRSELTGHQNRVHYLSYTYLCYLCTETYKRPASVKKHLLNVHGVPRPQQLPIKCIKTSKRSSENSE</sequence>
<evidence type="ECO:0000256" key="9">
    <source>
        <dbReference type="ARBA" id="ARBA00023163"/>
    </source>
</evidence>
<feature type="binding site" evidence="12">
    <location>
        <position position="26"/>
    </location>
    <ligand>
        <name>Zn(2+)</name>
        <dbReference type="ChEBI" id="CHEBI:29105"/>
    </ligand>
</feature>
<dbReference type="PANTHER" id="PTHR24379">
    <property type="entry name" value="KRAB AND ZINC FINGER DOMAIN-CONTAINING"/>
    <property type="match status" value="1"/>
</dbReference>
<dbReference type="OrthoDB" id="3437960at2759"/>